<evidence type="ECO:0000313" key="1">
    <source>
        <dbReference type="EMBL" id="CAG6753177.1"/>
    </source>
</evidence>
<dbReference type="EMBL" id="HBUF01535557">
    <property type="protein sequence ID" value="CAG6753177.1"/>
    <property type="molecule type" value="Transcribed_RNA"/>
</dbReference>
<sequence length="99" mass="11610">MRSDNPHFFLSNSTSKLDCMHNGNEVLTRYLLQFCYYPRYNLKLDLNGFRVVLGVAPDSMYTLYTKYIVSDHVQGFEHCSFHLNFQLNIQQNTAQSAMF</sequence>
<dbReference type="AlphaFoldDB" id="A0A8D9EH17"/>
<accession>A0A8D9EH17</accession>
<reference evidence="1" key="1">
    <citation type="submission" date="2021-05" db="EMBL/GenBank/DDBJ databases">
        <authorList>
            <person name="Alioto T."/>
            <person name="Alioto T."/>
            <person name="Gomez Garrido J."/>
        </authorList>
    </citation>
    <scope>NUCLEOTIDE SEQUENCE</scope>
</reference>
<name>A0A8D9EH17_9HEMI</name>
<organism evidence="1">
    <name type="scientific">Cacopsylla melanoneura</name>
    <dbReference type="NCBI Taxonomy" id="428564"/>
    <lineage>
        <taxon>Eukaryota</taxon>
        <taxon>Metazoa</taxon>
        <taxon>Ecdysozoa</taxon>
        <taxon>Arthropoda</taxon>
        <taxon>Hexapoda</taxon>
        <taxon>Insecta</taxon>
        <taxon>Pterygota</taxon>
        <taxon>Neoptera</taxon>
        <taxon>Paraneoptera</taxon>
        <taxon>Hemiptera</taxon>
        <taxon>Sternorrhyncha</taxon>
        <taxon>Psylloidea</taxon>
        <taxon>Psyllidae</taxon>
        <taxon>Psyllinae</taxon>
        <taxon>Cacopsylla</taxon>
    </lineage>
</organism>
<proteinExistence type="predicted"/>
<protein>
    <submittedName>
        <fullName evidence="1">Uncharacterized protein</fullName>
    </submittedName>
</protein>